<gene>
    <name evidence="2" type="ORF">AUJ44_01310</name>
</gene>
<name>A0A1J4VFK4_9BACT</name>
<dbReference type="EMBL" id="MNVO01000024">
    <property type="protein sequence ID" value="OIO32927.1"/>
    <property type="molecule type" value="Genomic_DNA"/>
</dbReference>
<keyword evidence="1" id="KW-1133">Transmembrane helix</keyword>
<evidence type="ECO:0000313" key="2">
    <source>
        <dbReference type="EMBL" id="OIO32927.1"/>
    </source>
</evidence>
<sequence>MSGFSVLDVWKYDIVGGGIADAFVIVFGACFRGCASARIKKQRNLVIPVRFEKERISTAYPIRTVHTLVRNS</sequence>
<reference evidence="2 3" key="1">
    <citation type="journal article" date="2016" name="Environ. Microbiol.">
        <title>Genomic resolution of a cold subsurface aquifer community provides metabolic insights for novel microbes adapted to high CO concentrations.</title>
        <authorList>
            <person name="Probst A.J."/>
            <person name="Castelle C.J."/>
            <person name="Singh A."/>
            <person name="Brown C.T."/>
            <person name="Anantharaman K."/>
            <person name="Sharon I."/>
            <person name="Hug L.A."/>
            <person name="Burstein D."/>
            <person name="Emerson J.B."/>
            <person name="Thomas B.C."/>
            <person name="Banfield J.F."/>
        </authorList>
    </citation>
    <scope>NUCLEOTIDE SEQUENCE [LARGE SCALE GENOMIC DNA]</scope>
    <source>
        <strain evidence="2">CG1_02_47_685</strain>
    </source>
</reference>
<dbReference type="STRING" id="1805282.AUJ44_01310"/>
<feature type="transmembrane region" description="Helical" evidence="1">
    <location>
        <begin position="14"/>
        <end position="35"/>
    </location>
</feature>
<protein>
    <submittedName>
        <fullName evidence="2">Uncharacterized protein</fullName>
    </submittedName>
</protein>
<dbReference type="AlphaFoldDB" id="A0A1J4VFK4"/>
<evidence type="ECO:0000256" key="1">
    <source>
        <dbReference type="SAM" id="Phobius"/>
    </source>
</evidence>
<comment type="caution">
    <text evidence="2">The sequence shown here is derived from an EMBL/GenBank/DDBJ whole genome shotgun (WGS) entry which is preliminary data.</text>
</comment>
<keyword evidence="1" id="KW-0812">Transmembrane</keyword>
<proteinExistence type="predicted"/>
<organism evidence="2 3">
    <name type="scientific">Candidatus Nomurabacteria bacterium CG1_02_47_685</name>
    <dbReference type="NCBI Taxonomy" id="1805282"/>
    <lineage>
        <taxon>Bacteria</taxon>
        <taxon>Candidatus Nomuraibacteriota</taxon>
    </lineage>
</organism>
<dbReference type="Proteomes" id="UP000183206">
    <property type="component" value="Unassembled WGS sequence"/>
</dbReference>
<keyword evidence="1" id="KW-0472">Membrane</keyword>
<accession>A0A1J4VFK4</accession>
<evidence type="ECO:0000313" key="3">
    <source>
        <dbReference type="Proteomes" id="UP000183206"/>
    </source>
</evidence>